<keyword evidence="1" id="KW-0732">Signal</keyword>
<dbReference type="EMBL" id="CP036433">
    <property type="protein sequence ID" value="QDU98068.1"/>
    <property type="molecule type" value="Genomic_DNA"/>
</dbReference>
<feature type="signal peptide" evidence="1">
    <location>
        <begin position="1"/>
        <end position="19"/>
    </location>
</feature>
<protein>
    <recommendedName>
        <fullName evidence="2">3-keto-alpha-glucoside-1,2-lyase/3-keto-2-hydroxy-glucal hydratase domain-containing protein</fullName>
    </recommendedName>
</protein>
<dbReference type="Pfam" id="PF06439">
    <property type="entry name" value="3keto-disac_hyd"/>
    <property type="match status" value="1"/>
</dbReference>
<keyword evidence="4" id="KW-1185">Reference proteome</keyword>
<accession>A0A518E1V4</accession>
<reference evidence="3 4" key="1">
    <citation type="submission" date="2019-02" db="EMBL/GenBank/DDBJ databases">
        <title>Deep-cultivation of Planctomycetes and their phenomic and genomic characterization uncovers novel biology.</title>
        <authorList>
            <person name="Wiegand S."/>
            <person name="Jogler M."/>
            <person name="Boedeker C."/>
            <person name="Pinto D."/>
            <person name="Vollmers J."/>
            <person name="Rivas-Marin E."/>
            <person name="Kohn T."/>
            <person name="Peeters S.H."/>
            <person name="Heuer A."/>
            <person name="Rast P."/>
            <person name="Oberbeckmann S."/>
            <person name="Bunk B."/>
            <person name="Jeske O."/>
            <person name="Meyerdierks A."/>
            <person name="Storesund J.E."/>
            <person name="Kallscheuer N."/>
            <person name="Luecker S."/>
            <person name="Lage O.M."/>
            <person name="Pohl T."/>
            <person name="Merkel B.J."/>
            <person name="Hornburger P."/>
            <person name="Mueller R.-W."/>
            <person name="Bruemmer F."/>
            <person name="Labrenz M."/>
            <person name="Spormann A.M."/>
            <person name="Op den Camp H."/>
            <person name="Overmann J."/>
            <person name="Amann R."/>
            <person name="Jetten M.S.M."/>
            <person name="Mascher T."/>
            <person name="Medema M.H."/>
            <person name="Devos D.P."/>
            <person name="Kaster A.-K."/>
            <person name="Ovreas L."/>
            <person name="Rohde M."/>
            <person name="Galperin M.Y."/>
            <person name="Jogler C."/>
        </authorList>
    </citation>
    <scope>NUCLEOTIDE SEQUENCE [LARGE SCALE GENOMIC DNA]</scope>
    <source>
        <strain evidence="3 4">Pla85_3_4</strain>
    </source>
</reference>
<feature type="domain" description="3-keto-alpha-glucoside-1,2-lyase/3-keto-2-hydroxy-glucal hydratase" evidence="2">
    <location>
        <begin position="23"/>
        <end position="206"/>
    </location>
</feature>
<feature type="chain" id="PRO_5021995042" description="3-keto-alpha-glucoside-1,2-lyase/3-keto-2-hydroxy-glucal hydratase domain-containing protein" evidence="1">
    <location>
        <begin position="20"/>
        <end position="210"/>
    </location>
</feature>
<gene>
    <name evidence="3" type="ORF">Pla8534_59290</name>
</gene>
<dbReference type="Gene3D" id="2.60.120.560">
    <property type="entry name" value="Exo-inulinase, domain 1"/>
    <property type="match status" value="1"/>
</dbReference>
<evidence type="ECO:0000259" key="2">
    <source>
        <dbReference type="Pfam" id="PF06439"/>
    </source>
</evidence>
<dbReference type="RefSeq" id="WP_231756431.1">
    <property type="nucleotide sequence ID" value="NZ_CP036433.1"/>
</dbReference>
<evidence type="ECO:0000313" key="4">
    <source>
        <dbReference type="Proteomes" id="UP000317648"/>
    </source>
</evidence>
<proteinExistence type="predicted"/>
<dbReference type="KEGG" id="lcre:Pla8534_59290"/>
<evidence type="ECO:0000256" key="1">
    <source>
        <dbReference type="SAM" id="SignalP"/>
    </source>
</evidence>
<dbReference type="AlphaFoldDB" id="A0A518E1V4"/>
<name>A0A518E1V4_9BACT</name>
<dbReference type="GO" id="GO:0016787">
    <property type="term" value="F:hydrolase activity"/>
    <property type="evidence" value="ECO:0007669"/>
    <property type="project" value="InterPro"/>
</dbReference>
<dbReference type="InterPro" id="IPR010496">
    <property type="entry name" value="AL/BT2_dom"/>
</dbReference>
<organism evidence="3 4">
    <name type="scientific">Lignipirellula cremea</name>
    <dbReference type="NCBI Taxonomy" id="2528010"/>
    <lineage>
        <taxon>Bacteria</taxon>
        <taxon>Pseudomonadati</taxon>
        <taxon>Planctomycetota</taxon>
        <taxon>Planctomycetia</taxon>
        <taxon>Pirellulales</taxon>
        <taxon>Pirellulaceae</taxon>
        <taxon>Lignipirellula</taxon>
    </lineage>
</organism>
<evidence type="ECO:0000313" key="3">
    <source>
        <dbReference type="EMBL" id="QDU98068.1"/>
    </source>
</evidence>
<sequence length="210" mass="23585" precursor="true">MRLLLCLSVCLMLAQAAAAADDFAPLFDGKTLAGWEGNKEIFRVEQGAVVAGSLKEKIAHNEFLCTTAEYGDFELRLQAKLIGQGTNAGVQFRSRRMPDHFEVIGYQCDIGSTPDRSIWGSLYDESRRRKFLADGDKEKLAEIVKQGEWNELVVRCEGPHIQIWVNGLQTVDYTESDAQIEQNGLIALQIHGGLPAEAWYKDIRLKRLDR</sequence>
<dbReference type="Proteomes" id="UP000317648">
    <property type="component" value="Chromosome"/>
</dbReference>